<comment type="similarity">
    <text evidence="3 12">Belongs to the class-V pyridoxal-phosphate-dependent aminotransferase family. SerC subfamily.</text>
</comment>
<dbReference type="GO" id="GO:0030170">
    <property type="term" value="F:pyridoxal phosphate binding"/>
    <property type="evidence" value="ECO:0007669"/>
    <property type="project" value="UniProtKB-UniRule"/>
</dbReference>
<protein>
    <recommendedName>
        <fullName evidence="12">Phosphoserine aminotransferase</fullName>
        <ecNumber evidence="12">2.6.1.52</ecNumber>
    </recommendedName>
    <alternativeName>
        <fullName evidence="12">Phosphohydroxythreonine aminotransferase</fullName>
        <shortName evidence="12">PSAT</shortName>
    </alternativeName>
</protein>
<evidence type="ECO:0000256" key="6">
    <source>
        <dbReference type="ARBA" id="ARBA00022679"/>
    </source>
</evidence>
<dbReference type="InterPro" id="IPR022278">
    <property type="entry name" value="Pser_aminoTfrase"/>
</dbReference>
<keyword evidence="15" id="KW-1185">Reference proteome</keyword>
<feature type="binding site" evidence="12">
    <location>
        <position position="41"/>
    </location>
    <ligand>
        <name>L-glutamate</name>
        <dbReference type="ChEBI" id="CHEBI:29985"/>
    </ligand>
</feature>
<evidence type="ECO:0000256" key="5">
    <source>
        <dbReference type="ARBA" id="ARBA00022605"/>
    </source>
</evidence>
<evidence type="ECO:0000256" key="9">
    <source>
        <dbReference type="ARBA" id="ARBA00023299"/>
    </source>
</evidence>
<evidence type="ECO:0000256" key="2">
    <source>
        <dbReference type="ARBA" id="ARBA00005099"/>
    </source>
</evidence>
<evidence type="ECO:0000256" key="1">
    <source>
        <dbReference type="ARBA" id="ARBA00004915"/>
    </source>
</evidence>
<sequence length="356" mass="40281">MQVHNFNAGPSMLPNEVLYKASKALIDFDGLGMSILEISHRSEAFLQVMAEARQLVRELLQLDEDFEVLFLHGGASTQFMQVPYNLLDAGETAGYLDTGVWANRALKEARLFGNVEVVASSADRNYCYIPKSFTVPKHLKYLHITTNNTIYGTQWHQIPEVEVPLVADMSSDIFSRRLDFNKFALIYAGAQKNMGPAGVTLVVVRKSILGKVSRLIPTMLDYRVHIQHESIYNTPPVFAVYISMLTLRWLKEQGGVDAIEKRNEAKAALLYREIDENPLFRGTADPADRSRMNVCFVMNDPSLEKEFLEFCKKEDIVGIKGHRLVGGFRASIYNAMPIESVEYLVESMRYFARTHG</sequence>
<dbReference type="Gene3D" id="3.40.640.10">
    <property type="entry name" value="Type I PLP-dependent aspartate aminotransferase-like (Major domain)"/>
    <property type="match status" value="1"/>
</dbReference>
<comment type="subunit">
    <text evidence="12">Homodimer.</text>
</comment>
<evidence type="ECO:0000313" key="15">
    <source>
        <dbReference type="Proteomes" id="UP000230000"/>
    </source>
</evidence>
<comment type="cofactor">
    <cofactor evidence="12">
        <name>pyridoxal 5'-phosphate</name>
        <dbReference type="ChEBI" id="CHEBI:597326"/>
    </cofactor>
    <text evidence="12">Binds 1 pyridoxal phosphate per subunit.</text>
</comment>
<gene>
    <name evidence="12" type="primary">serC</name>
    <name evidence="14" type="ORF">BXY57_0083</name>
</gene>
<dbReference type="PANTHER" id="PTHR43247:SF1">
    <property type="entry name" value="PHOSPHOSERINE AMINOTRANSFERASE"/>
    <property type="match status" value="1"/>
</dbReference>
<organism evidence="14 15">
    <name type="scientific">Thermoflavifilum aggregans</name>
    <dbReference type="NCBI Taxonomy" id="454188"/>
    <lineage>
        <taxon>Bacteria</taxon>
        <taxon>Pseudomonadati</taxon>
        <taxon>Bacteroidota</taxon>
        <taxon>Chitinophagia</taxon>
        <taxon>Chitinophagales</taxon>
        <taxon>Chitinophagaceae</taxon>
        <taxon>Thermoflavifilum</taxon>
    </lineage>
</organism>
<name>A0A2M9CRQ6_9BACT</name>
<comment type="subcellular location">
    <subcellularLocation>
        <location evidence="12">Cytoplasm</location>
    </subcellularLocation>
</comment>
<evidence type="ECO:0000256" key="10">
    <source>
        <dbReference type="ARBA" id="ARBA00047630"/>
    </source>
</evidence>
<dbReference type="AlphaFoldDB" id="A0A2M9CRQ6"/>
<comment type="pathway">
    <text evidence="2 12">Amino-acid biosynthesis; L-serine biosynthesis; L-serine from 3-phospho-D-glycerate: step 2/3.</text>
</comment>
<dbReference type="NCBIfam" id="NF003764">
    <property type="entry name" value="PRK05355.1"/>
    <property type="match status" value="1"/>
</dbReference>
<evidence type="ECO:0000256" key="4">
    <source>
        <dbReference type="ARBA" id="ARBA00022576"/>
    </source>
</evidence>
<feature type="binding site" evidence="12">
    <location>
        <position position="149"/>
    </location>
    <ligand>
        <name>pyridoxal 5'-phosphate</name>
        <dbReference type="ChEBI" id="CHEBI:597326"/>
    </ligand>
</feature>
<evidence type="ECO:0000259" key="13">
    <source>
        <dbReference type="Pfam" id="PF00266"/>
    </source>
</evidence>
<feature type="binding site" evidence="12">
    <location>
        <position position="191"/>
    </location>
    <ligand>
        <name>pyridoxal 5'-phosphate</name>
        <dbReference type="ChEBI" id="CHEBI:597326"/>
    </ligand>
</feature>
<dbReference type="UniPathway" id="UPA00135">
    <property type="reaction ID" value="UER00197"/>
</dbReference>
<comment type="caution">
    <text evidence="12">Lacks conserved residue(s) required for the propagation of feature annotation.</text>
</comment>
<dbReference type="GO" id="GO:0005737">
    <property type="term" value="C:cytoplasm"/>
    <property type="evidence" value="ECO:0007669"/>
    <property type="project" value="UniProtKB-SubCell"/>
</dbReference>
<comment type="function">
    <text evidence="12">Catalyzes the reversible conversion of 3-phosphohydroxypyruvate to phosphoserine and of 3-hydroxy-2-oxo-4-phosphonooxybutanoate to phosphohydroxythreonine.</text>
</comment>
<evidence type="ECO:0000256" key="7">
    <source>
        <dbReference type="ARBA" id="ARBA00022898"/>
    </source>
</evidence>
<feature type="binding site" evidence="12">
    <location>
        <begin position="75"/>
        <end position="76"/>
    </location>
    <ligand>
        <name>pyridoxal 5'-phosphate</name>
        <dbReference type="ChEBI" id="CHEBI:597326"/>
    </ligand>
</feature>
<feature type="binding site" evidence="12">
    <location>
        <begin position="233"/>
        <end position="234"/>
    </location>
    <ligand>
        <name>pyridoxal 5'-phosphate</name>
        <dbReference type="ChEBI" id="CHEBI:597326"/>
    </ligand>
</feature>
<dbReference type="SUPFAM" id="SSF53383">
    <property type="entry name" value="PLP-dependent transferases"/>
    <property type="match status" value="1"/>
</dbReference>
<dbReference type="OrthoDB" id="9809412at2"/>
<comment type="catalytic activity">
    <reaction evidence="10 12">
        <text>4-(phosphooxy)-L-threonine + 2-oxoglutarate = (R)-3-hydroxy-2-oxo-4-phosphooxybutanoate + L-glutamate</text>
        <dbReference type="Rhea" id="RHEA:16573"/>
        <dbReference type="ChEBI" id="CHEBI:16810"/>
        <dbReference type="ChEBI" id="CHEBI:29985"/>
        <dbReference type="ChEBI" id="CHEBI:58452"/>
        <dbReference type="ChEBI" id="CHEBI:58538"/>
        <dbReference type="EC" id="2.6.1.52"/>
    </reaction>
</comment>
<dbReference type="GO" id="GO:0004648">
    <property type="term" value="F:O-phospho-L-serine:2-oxoglutarate aminotransferase activity"/>
    <property type="evidence" value="ECO:0007669"/>
    <property type="project" value="UniProtKB-UniRule"/>
</dbReference>
<dbReference type="InterPro" id="IPR015421">
    <property type="entry name" value="PyrdxlP-dep_Trfase_major"/>
</dbReference>
<dbReference type="RefSeq" id="WP_100313241.1">
    <property type="nucleotide sequence ID" value="NZ_PGFG01000001.1"/>
</dbReference>
<reference evidence="14 15" key="1">
    <citation type="submission" date="2017-11" db="EMBL/GenBank/DDBJ databases">
        <title>Genomic Encyclopedia of Archaeal and Bacterial Type Strains, Phase II (KMG-II): From Individual Species to Whole Genera.</title>
        <authorList>
            <person name="Goeker M."/>
        </authorList>
    </citation>
    <scope>NUCLEOTIDE SEQUENCE [LARGE SCALE GENOMIC DNA]</scope>
    <source>
        <strain evidence="14 15">DSM 27268</strain>
    </source>
</reference>
<dbReference type="FunFam" id="3.40.640.10:FF:000010">
    <property type="entry name" value="Phosphoserine aminotransferase"/>
    <property type="match status" value="1"/>
</dbReference>
<keyword evidence="9 12" id="KW-0718">Serine biosynthesis</keyword>
<evidence type="ECO:0000256" key="12">
    <source>
        <dbReference type="HAMAP-Rule" id="MF_00160"/>
    </source>
</evidence>
<evidence type="ECO:0000256" key="11">
    <source>
        <dbReference type="ARBA" id="ARBA00049007"/>
    </source>
</evidence>
<dbReference type="NCBIfam" id="TIGR01364">
    <property type="entry name" value="serC_1"/>
    <property type="match status" value="1"/>
</dbReference>
<comment type="caution">
    <text evidence="14">The sequence shown here is derived from an EMBL/GenBank/DDBJ whole genome shotgun (WGS) entry which is preliminary data.</text>
</comment>
<comment type="catalytic activity">
    <reaction evidence="11 12">
        <text>O-phospho-L-serine + 2-oxoglutarate = 3-phosphooxypyruvate + L-glutamate</text>
        <dbReference type="Rhea" id="RHEA:14329"/>
        <dbReference type="ChEBI" id="CHEBI:16810"/>
        <dbReference type="ChEBI" id="CHEBI:18110"/>
        <dbReference type="ChEBI" id="CHEBI:29985"/>
        <dbReference type="ChEBI" id="CHEBI:57524"/>
        <dbReference type="EC" id="2.6.1.52"/>
    </reaction>
</comment>
<dbReference type="UniPathway" id="UPA00244">
    <property type="reaction ID" value="UER00311"/>
</dbReference>
<keyword evidence="12" id="KW-0963">Cytoplasm</keyword>
<evidence type="ECO:0000256" key="8">
    <source>
        <dbReference type="ARBA" id="ARBA00023096"/>
    </source>
</evidence>
<keyword evidence="8 12" id="KW-0664">Pyridoxine biosynthesis</keyword>
<dbReference type="FunFam" id="3.90.1150.10:FF:000006">
    <property type="entry name" value="Phosphoserine aminotransferase"/>
    <property type="match status" value="1"/>
</dbReference>
<dbReference type="Pfam" id="PF00266">
    <property type="entry name" value="Aminotran_5"/>
    <property type="match status" value="1"/>
</dbReference>
<dbReference type="Proteomes" id="UP000230000">
    <property type="component" value="Unassembled WGS sequence"/>
</dbReference>
<keyword evidence="5 12" id="KW-0028">Amino-acid biosynthesis</keyword>
<dbReference type="PIRSF" id="PIRSF000525">
    <property type="entry name" value="SerC"/>
    <property type="match status" value="1"/>
</dbReference>
<comment type="pathway">
    <text evidence="1 12">Cofactor biosynthesis; pyridoxine 5'-phosphate biosynthesis; pyridoxine 5'-phosphate from D-erythrose 4-phosphate: step 3/5.</text>
</comment>
<evidence type="ECO:0000256" key="3">
    <source>
        <dbReference type="ARBA" id="ARBA00006904"/>
    </source>
</evidence>
<dbReference type="HAMAP" id="MF_00160">
    <property type="entry name" value="SerC_aminotrans_5"/>
    <property type="match status" value="1"/>
</dbReference>
<dbReference type="InterPro" id="IPR000192">
    <property type="entry name" value="Aminotrans_V_dom"/>
</dbReference>
<dbReference type="Gene3D" id="3.90.1150.10">
    <property type="entry name" value="Aspartate Aminotransferase, domain 1"/>
    <property type="match status" value="1"/>
</dbReference>
<dbReference type="EMBL" id="PGFG01000001">
    <property type="protein sequence ID" value="PJJ74525.1"/>
    <property type="molecule type" value="Genomic_DNA"/>
</dbReference>
<feature type="binding site" evidence="12">
    <location>
        <position position="168"/>
    </location>
    <ligand>
        <name>pyridoxal 5'-phosphate</name>
        <dbReference type="ChEBI" id="CHEBI:597326"/>
    </ligand>
</feature>
<keyword evidence="4 12" id="KW-0032">Aminotransferase</keyword>
<dbReference type="GO" id="GO:0006564">
    <property type="term" value="P:L-serine biosynthetic process"/>
    <property type="evidence" value="ECO:0007669"/>
    <property type="project" value="UniProtKB-UniRule"/>
</dbReference>
<dbReference type="PANTHER" id="PTHR43247">
    <property type="entry name" value="PHOSPHOSERINE AMINOTRANSFERASE"/>
    <property type="match status" value="1"/>
</dbReference>
<dbReference type="GO" id="GO:0008615">
    <property type="term" value="P:pyridoxine biosynthetic process"/>
    <property type="evidence" value="ECO:0007669"/>
    <property type="project" value="UniProtKB-UniRule"/>
</dbReference>
<feature type="binding site" evidence="12">
    <location>
        <position position="101"/>
    </location>
    <ligand>
        <name>pyridoxal 5'-phosphate</name>
        <dbReference type="ChEBI" id="CHEBI:597326"/>
    </ligand>
</feature>
<dbReference type="InterPro" id="IPR015424">
    <property type="entry name" value="PyrdxlP-dep_Trfase"/>
</dbReference>
<dbReference type="EC" id="2.6.1.52" evidence="12"/>
<keyword evidence="6 12" id="KW-0808">Transferase</keyword>
<feature type="modified residue" description="N6-(pyridoxal phosphate)lysine" evidence="12">
    <location>
        <position position="192"/>
    </location>
</feature>
<feature type="domain" description="Aminotransferase class V" evidence="13">
    <location>
        <begin position="4"/>
        <end position="344"/>
    </location>
</feature>
<accession>A0A2M9CRQ6</accession>
<dbReference type="InterPro" id="IPR015422">
    <property type="entry name" value="PyrdxlP-dep_Trfase_small"/>
</dbReference>
<keyword evidence="7 12" id="KW-0663">Pyridoxal phosphate</keyword>
<evidence type="ECO:0000313" key="14">
    <source>
        <dbReference type="EMBL" id="PJJ74525.1"/>
    </source>
</evidence>
<proteinExistence type="inferred from homology"/>